<reference evidence="2 3" key="1">
    <citation type="submission" date="2018-06" db="EMBL/GenBank/DDBJ databases">
        <title>Paenibacillus montanisoli sp. nov., isolated from mountain area soil.</title>
        <authorList>
            <person name="Wu M."/>
        </authorList>
    </citation>
    <scope>NUCLEOTIDE SEQUENCE [LARGE SCALE GENOMIC DNA]</scope>
    <source>
        <strain evidence="2 3">RA17</strain>
    </source>
</reference>
<evidence type="ECO:0008006" key="4">
    <source>
        <dbReference type="Google" id="ProtNLM"/>
    </source>
</evidence>
<dbReference type="InterPro" id="IPR050728">
    <property type="entry name" value="Zinc_Metalloprotease_M4"/>
</dbReference>
<feature type="chain" id="PRO_5016350042" description="PepSY domain-containing protein" evidence="1">
    <location>
        <begin position="25"/>
        <end position="231"/>
    </location>
</feature>
<dbReference type="Gene3D" id="3.10.450.490">
    <property type="match status" value="1"/>
</dbReference>
<proteinExistence type="predicted"/>
<dbReference type="PANTHER" id="PTHR33794">
    <property type="entry name" value="BACILLOLYSIN"/>
    <property type="match status" value="1"/>
</dbReference>
<dbReference type="PANTHER" id="PTHR33794:SF1">
    <property type="entry name" value="BACILLOLYSIN"/>
    <property type="match status" value="1"/>
</dbReference>
<organism evidence="2 3">
    <name type="scientific">Paenibacillus montanisoli</name>
    <dbReference type="NCBI Taxonomy" id="2081970"/>
    <lineage>
        <taxon>Bacteria</taxon>
        <taxon>Bacillati</taxon>
        <taxon>Bacillota</taxon>
        <taxon>Bacilli</taxon>
        <taxon>Bacillales</taxon>
        <taxon>Paenibacillaceae</taxon>
        <taxon>Paenibacillus</taxon>
    </lineage>
</organism>
<name>A0A328TSZ3_9BACL</name>
<sequence length="231" mass="26560">MFRRLVYMILIVISMLVASSQTFAIEKPSKMQKALQKLEKSRVAQLKWNEETDTPNLLTGSFSRPSNHSPAWIAYEFLNKYKALYGLQNPVRDMKVIKVEYNPDRTFIHFQHLLFQIPVWGDKLIFEIGKDGVIRRVEGTIYPDLEKIHFNRPMHAAISEKQAVSKALASIGIHNLRITMPDCQAYYLPTRKGTPLIYVVKVRLSEQENSVKLLFIHSLTGKTIDEKVVSG</sequence>
<dbReference type="Proteomes" id="UP000249260">
    <property type="component" value="Unassembled WGS sequence"/>
</dbReference>
<keyword evidence="1" id="KW-0732">Signal</keyword>
<comment type="caution">
    <text evidence="2">The sequence shown here is derived from an EMBL/GenBank/DDBJ whole genome shotgun (WGS) entry which is preliminary data.</text>
</comment>
<dbReference type="EMBL" id="QLUW01000006">
    <property type="protein sequence ID" value="RAP73667.1"/>
    <property type="molecule type" value="Genomic_DNA"/>
</dbReference>
<protein>
    <recommendedName>
        <fullName evidence="4">PepSY domain-containing protein</fullName>
    </recommendedName>
</protein>
<evidence type="ECO:0000256" key="1">
    <source>
        <dbReference type="SAM" id="SignalP"/>
    </source>
</evidence>
<evidence type="ECO:0000313" key="2">
    <source>
        <dbReference type="EMBL" id="RAP73667.1"/>
    </source>
</evidence>
<feature type="signal peptide" evidence="1">
    <location>
        <begin position="1"/>
        <end position="24"/>
    </location>
</feature>
<dbReference type="AlphaFoldDB" id="A0A328TSZ3"/>
<evidence type="ECO:0000313" key="3">
    <source>
        <dbReference type="Proteomes" id="UP000249260"/>
    </source>
</evidence>
<keyword evidence="3" id="KW-1185">Reference proteome</keyword>
<accession>A0A328TSZ3</accession>
<gene>
    <name evidence="2" type="ORF">DL346_25710</name>
</gene>